<dbReference type="Gene3D" id="3.30.465.10">
    <property type="match status" value="1"/>
</dbReference>
<dbReference type="InterPro" id="IPR012951">
    <property type="entry name" value="BBE"/>
</dbReference>
<dbReference type="EMBL" id="JAULSW010000005">
    <property type="protein sequence ID" value="KAK3381169.1"/>
    <property type="molecule type" value="Genomic_DNA"/>
</dbReference>
<evidence type="ECO:0000256" key="2">
    <source>
        <dbReference type="ARBA" id="ARBA00005466"/>
    </source>
</evidence>
<protein>
    <recommendedName>
        <fullName evidence="7">FAD-binding PCMH-type domain-containing protein</fullName>
    </recommendedName>
</protein>
<reference evidence="8" key="2">
    <citation type="submission" date="2023-06" db="EMBL/GenBank/DDBJ databases">
        <authorList>
            <consortium name="Lawrence Berkeley National Laboratory"/>
            <person name="Haridas S."/>
            <person name="Hensen N."/>
            <person name="Bonometti L."/>
            <person name="Westerberg I."/>
            <person name="Brannstrom I.O."/>
            <person name="Guillou S."/>
            <person name="Cros-Aarteil S."/>
            <person name="Calhoun S."/>
            <person name="Kuo A."/>
            <person name="Mondo S."/>
            <person name="Pangilinan J."/>
            <person name="Riley R."/>
            <person name="LaButti K."/>
            <person name="Andreopoulos B."/>
            <person name="Lipzen A."/>
            <person name="Chen C."/>
            <person name="Yanf M."/>
            <person name="Daum C."/>
            <person name="Ng V."/>
            <person name="Clum A."/>
            <person name="Steindorff A."/>
            <person name="Ohm R."/>
            <person name="Martin F."/>
            <person name="Silar P."/>
            <person name="Natvig D."/>
            <person name="Lalanne C."/>
            <person name="Gautier V."/>
            <person name="Ament-velasquez S.L."/>
            <person name="Kruys A."/>
            <person name="Hutchinson M.I."/>
            <person name="Powell A.J."/>
            <person name="Barry K."/>
            <person name="Miller A.N."/>
            <person name="Grigoriev I.V."/>
            <person name="Debuchy R."/>
            <person name="Gladieux P."/>
            <person name="Thoren M.H."/>
            <person name="Johannesson H."/>
        </authorList>
    </citation>
    <scope>NUCLEOTIDE SEQUENCE</scope>
    <source>
        <strain evidence="8">CBS 232.78</strain>
    </source>
</reference>
<dbReference type="InterPro" id="IPR036318">
    <property type="entry name" value="FAD-bd_PCMH-like_sf"/>
</dbReference>
<dbReference type="GO" id="GO:0071949">
    <property type="term" value="F:FAD binding"/>
    <property type="evidence" value="ECO:0007669"/>
    <property type="project" value="InterPro"/>
</dbReference>
<evidence type="ECO:0000313" key="9">
    <source>
        <dbReference type="Proteomes" id="UP001285441"/>
    </source>
</evidence>
<comment type="similarity">
    <text evidence="2">Belongs to the oxygen-dependent FAD-linked oxidoreductase family.</text>
</comment>
<comment type="cofactor">
    <cofactor evidence="1">
        <name>FAD</name>
        <dbReference type="ChEBI" id="CHEBI:57692"/>
    </cofactor>
</comment>
<name>A0AAE0NGQ7_9PEZI</name>
<evidence type="ECO:0000256" key="4">
    <source>
        <dbReference type="ARBA" id="ARBA00022827"/>
    </source>
</evidence>
<feature type="domain" description="FAD-binding PCMH-type" evidence="7">
    <location>
        <begin position="72"/>
        <end position="244"/>
    </location>
</feature>
<dbReference type="Proteomes" id="UP001285441">
    <property type="component" value="Unassembled WGS sequence"/>
</dbReference>
<dbReference type="Pfam" id="PF01565">
    <property type="entry name" value="FAD_binding_4"/>
    <property type="match status" value="1"/>
</dbReference>
<sequence>MKLSLGFPLAVLPVSIFLGAFTASAASVATAGGGTGRDSLVNCLRSSLSSASSVYLPGDSGFANDTIRWNRYYQPTFTVVAAVANEHDVRVSIICATSSKTPFLVTGPRHGFSSGWQSLTDGLEIYTGAFNQVVVDAAASTMTIGGAVPMKDVGDALQPYGKNFPVAGASCVGMVGASLGAGIGRLQGLYGLMHDSLISARLMLPNTQVIEVSQRSNPELFWGLRGAGFNFGVVLNATYRVYDAPAQGTNFNADFEFPLSSVRAFYQAMHDQIANGGLPAPLCVATGLQFNRTINATTLKANAVYAGSEAEGRRAVQFLTNIGTDLRHNFTQIPWNRLNRNVNFLNNNPLVDQCTPGGVRGDTYGVAFNTINVDAHVNMSYQFDAMFTKYPEMRSSGNGGYFCANQAVASKPAHYTSYPWREAVGHQTWGFVYPAGSNTTEADIDNIPKKLRALIAATADTRGLNTYIGFSHGDESAETIWSGEHLNRLRALKRQYDPKGLFSWYHPIPLR</sequence>
<feature type="signal peptide" evidence="6">
    <location>
        <begin position="1"/>
        <end position="26"/>
    </location>
</feature>
<gene>
    <name evidence="8" type="ORF">B0H63DRAFT_475023</name>
</gene>
<dbReference type="InterPro" id="IPR006094">
    <property type="entry name" value="Oxid_FAD_bind_N"/>
</dbReference>
<dbReference type="PROSITE" id="PS51387">
    <property type="entry name" value="FAD_PCMH"/>
    <property type="match status" value="1"/>
</dbReference>
<dbReference type="Gene3D" id="3.40.462.20">
    <property type="match status" value="1"/>
</dbReference>
<reference evidence="8" key="1">
    <citation type="journal article" date="2023" name="Mol. Phylogenet. Evol.">
        <title>Genome-scale phylogeny and comparative genomics of the fungal order Sordariales.</title>
        <authorList>
            <person name="Hensen N."/>
            <person name="Bonometti L."/>
            <person name="Westerberg I."/>
            <person name="Brannstrom I.O."/>
            <person name="Guillou S."/>
            <person name="Cros-Aarteil S."/>
            <person name="Calhoun S."/>
            <person name="Haridas S."/>
            <person name="Kuo A."/>
            <person name="Mondo S."/>
            <person name="Pangilinan J."/>
            <person name="Riley R."/>
            <person name="LaButti K."/>
            <person name="Andreopoulos B."/>
            <person name="Lipzen A."/>
            <person name="Chen C."/>
            <person name="Yan M."/>
            <person name="Daum C."/>
            <person name="Ng V."/>
            <person name="Clum A."/>
            <person name="Steindorff A."/>
            <person name="Ohm R.A."/>
            <person name="Martin F."/>
            <person name="Silar P."/>
            <person name="Natvig D.O."/>
            <person name="Lalanne C."/>
            <person name="Gautier V."/>
            <person name="Ament-Velasquez S.L."/>
            <person name="Kruys A."/>
            <person name="Hutchinson M.I."/>
            <person name="Powell A.J."/>
            <person name="Barry K."/>
            <person name="Miller A.N."/>
            <person name="Grigoriev I.V."/>
            <person name="Debuchy R."/>
            <person name="Gladieux P."/>
            <person name="Hiltunen Thoren M."/>
            <person name="Johannesson H."/>
        </authorList>
    </citation>
    <scope>NUCLEOTIDE SEQUENCE</scope>
    <source>
        <strain evidence="8">CBS 232.78</strain>
    </source>
</reference>
<comment type="caution">
    <text evidence="8">The sequence shown here is derived from an EMBL/GenBank/DDBJ whole genome shotgun (WGS) entry which is preliminary data.</text>
</comment>
<dbReference type="InterPro" id="IPR016166">
    <property type="entry name" value="FAD-bd_PCMH"/>
</dbReference>
<proteinExistence type="inferred from homology"/>
<dbReference type="PANTHER" id="PTHR42973:SF9">
    <property type="entry name" value="FAD-BINDING PCMH-TYPE DOMAIN-CONTAINING PROTEIN-RELATED"/>
    <property type="match status" value="1"/>
</dbReference>
<dbReference type="PANTHER" id="PTHR42973">
    <property type="entry name" value="BINDING OXIDOREDUCTASE, PUTATIVE (AFU_ORTHOLOGUE AFUA_1G17690)-RELATED"/>
    <property type="match status" value="1"/>
</dbReference>
<keyword evidence="6" id="KW-0732">Signal</keyword>
<dbReference type="InterPro" id="IPR016169">
    <property type="entry name" value="FAD-bd_PCMH_sub2"/>
</dbReference>
<dbReference type="AlphaFoldDB" id="A0AAE0NGQ7"/>
<dbReference type="GO" id="GO:0016491">
    <property type="term" value="F:oxidoreductase activity"/>
    <property type="evidence" value="ECO:0007669"/>
    <property type="project" value="UniProtKB-KW"/>
</dbReference>
<evidence type="ECO:0000256" key="6">
    <source>
        <dbReference type="SAM" id="SignalP"/>
    </source>
</evidence>
<dbReference type="SUPFAM" id="SSF56176">
    <property type="entry name" value="FAD-binding/transporter-associated domain-like"/>
    <property type="match status" value="1"/>
</dbReference>
<keyword evidence="3" id="KW-0285">Flavoprotein</keyword>
<evidence type="ECO:0000313" key="8">
    <source>
        <dbReference type="EMBL" id="KAK3381169.1"/>
    </source>
</evidence>
<dbReference type="Pfam" id="PF08031">
    <property type="entry name" value="BBE"/>
    <property type="match status" value="1"/>
</dbReference>
<evidence type="ECO:0000256" key="1">
    <source>
        <dbReference type="ARBA" id="ARBA00001974"/>
    </source>
</evidence>
<evidence type="ECO:0000256" key="5">
    <source>
        <dbReference type="ARBA" id="ARBA00023002"/>
    </source>
</evidence>
<evidence type="ECO:0000256" key="3">
    <source>
        <dbReference type="ARBA" id="ARBA00022630"/>
    </source>
</evidence>
<dbReference type="InterPro" id="IPR050416">
    <property type="entry name" value="FAD-linked_Oxidoreductase"/>
</dbReference>
<accession>A0AAE0NGQ7</accession>
<evidence type="ECO:0000259" key="7">
    <source>
        <dbReference type="PROSITE" id="PS51387"/>
    </source>
</evidence>
<feature type="chain" id="PRO_5042105915" description="FAD-binding PCMH-type domain-containing protein" evidence="6">
    <location>
        <begin position="27"/>
        <end position="511"/>
    </location>
</feature>
<keyword evidence="5" id="KW-0560">Oxidoreductase</keyword>
<keyword evidence="9" id="KW-1185">Reference proteome</keyword>
<keyword evidence="4" id="KW-0274">FAD</keyword>
<organism evidence="8 9">
    <name type="scientific">Podospora didyma</name>
    <dbReference type="NCBI Taxonomy" id="330526"/>
    <lineage>
        <taxon>Eukaryota</taxon>
        <taxon>Fungi</taxon>
        <taxon>Dikarya</taxon>
        <taxon>Ascomycota</taxon>
        <taxon>Pezizomycotina</taxon>
        <taxon>Sordariomycetes</taxon>
        <taxon>Sordariomycetidae</taxon>
        <taxon>Sordariales</taxon>
        <taxon>Podosporaceae</taxon>
        <taxon>Podospora</taxon>
    </lineage>
</organism>